<dbReference type="GeneID" id="63755819"/>
<organism evidence="2 3">
    <name type="scientific">Aspergillus sydowii CBS 593.65</name>
    <dbReference type="NCBI Taxonomy" id="1036612"/>
    <lineage>
        <taxon>Eukaryota</taxon>
        <taxon>Fungi</taxon>
        <taxon>Dikarya</taxon>
        <taxon>Ascomycota</taxon>
        <taxon>Pezizomycotina</taxon>
        <taxon>Eurotiomycetes</taxon>
        <taxon>Eurotiomycetidae</taxon>
        <taxon>Eurotiales</taxon>
        <taxon>Aspergillaceae</taxon>
        <taxon>Aspergillus</taxon>
        <taxon>Aspergillus subgen. Nidulantes</taxon>
    </lineage>
</organism>
<gene>
    <name evidence="2" type="ORF">ASPSYDRAFT_1019469</name>
</gene>
<evidence type="ECO:0000313" key="2">
    <source>
        <dbReference type="EMBL" id="OJJ57982.1"/>
    </source>
</evidence>
<dbReference type="Proteomes" id="UP000184356">
    <property type="component" value="Unassembled WGS sequence"/>
</dbReference>
<proteinExistence type="predicted"/>
<name>A0A1L9TEZ4_9EURO</name>
<evidence type="ECO:0000313" key="3">
    <source>
        <dbReference type="Proteomes" id="UP000184356"/>
    </source>
</evidence>
<keyword evidence="3" id="KW-1185">Reference proteome</keyword>
<keyword evidence="1" id="KW-0472">Membrane</keyword>
<evidence type="ECO:0000256" key="1">
    <source>
        <dbReference type="SAM" id="Phobius"/>
    </source>
</evidence>
<dbReference type="VEuPathDB" id="FungiDB:ASPSYDRAFT_1019469"/>
<sequence>MKNVAATRWPLMGVLKEIPVAFLWQTRTRSFRSDPVNSSFCSGELIVLVDFLAAVYLYCIQFHLRLRRLAGRLHLHSNFPVARPRTLSFSPLPVLSPSNPSPPRLDQATDRLYLGSFSSYFGLHAVNLRSDYLPINPVLRRPSAALPPPSPLLTLPSSPTSIQLSTSFDHGLSASATRYKFEWDAVAGDAKQRFHALLS</sequence>
<feature type="transmembrane region" description="Helical" evidence="1">
    <location>
        <begin position="45"/>
        <end position="64"/>
    </location>
</feature>
<protein>
    <submittedName>
        <fullName evidence="2">Uncharacterized protein</fullName>
    </submittedName>
</protein>
<dbReference type="RefSeq" id="XP_040701788.1">
    <property type="nucleotide sequence ID" value="XM_040839746.1"/>
</dbReference>
<keyword evidence="1" id="KW-0812">Transmembrane</keyword>
<dbReference type="AlphaFoldDB" id="A0A1L9TEZ4"/>
<keyword evidence="1" id="KW-1133">Transmembrane helix</keyword>
<accession>A0A1L9TEZ4</accession>
<reference evidence="3" key="1">
    <citation type="journal article" date="2017" name="Genome Biol.">
        <title>Comparative genomics reveals high biological diversity and specific adaptations in the industrially and medically important fungal genus Aspergillus.</title>
        <authorList>
            <person name="de Vries R.P."/>
            <person name="Riley R."/>
            <person name="Wiebenga A."/>
            <person name="Aguilar-Osorio G."/>
            <person name="Amillis S."/>
            <person name="Uchima C.A."/>
            <person name="Anderluh G."/>
            <person name="Asadollahi M."/>
            <person name="Askin M."/>
            <person name="Barry K."/>
            <person name="Battaglia E."/>
            <person name="Bayram O."/>
            <person name="Benocci T."/>
            <person name="Braus-Stromeyer S.A."/>
            <person name="Caldana C."/>
            <person name="Canovas D."/>
            <person name="Cerqueira G.C."/>
            <person name="Chen F."/>
            <person name="Chen W."/>
            <person name="Choi C."/>
            <person name="Clum A."/>
            <person name="Dos Santos R.A."/>
            <person name="Damasio A.R."/>
            <person name="Diallinas G."/>
            <person name="Emri T."/>
            <person name="Fekete E."/>
            <person name="Flipphi M."/>
            <person name="Freyberg S."/>
            <person name="Gallo A."/>
            <person name="Gournas C."/>
            <person name="Habgood R."/>
            <person name="Hainaut M."/>
            <person name="Harispe M.L."/>
            <person name="Henrissat B."/>
            <person name="Hilden K.S."/>
            <person name="Hope R."/>
            <person name="Hossain A."/>
            <person name="Karabika E."/>
            <person name="Karaffa L."/>
            <person name="Karanyi Z."/>
            <person name="Krasevec N."/>
            <person name="Kuo A."/>
            <person name="Kusch H."/>
            <person name="LaButti K."/>
            <person name="Lagendijk E.L."/>
            <person name="Lapidus A."/>
            <person name="Levasseur A."/>
            <person name="Lindquist E."/>
            <person name="Lipzen A."/>
            <person name="Logrieco A.F."/>
            <person name="MacCabe A."/>
            <person name="Maekelae M.R."/>
            <person name="Malavazi I."/>
            <person name="Melin P."/>
            <person name="Meyer V."/>
            <person name="Mielnichuk N."/>
            <person name="Miskei M."/>
            <person name="Molnar A.P."/>
            <person name="Mule G."/>
            <person name="Ngan C.Y."/>
            <person name="Orejas M."/>
            <person name="Orosz E."/>
            <person name="Ouedraogo J.P."/>
            <person name="Overkamp K.M."/>
            <person name="Park H.-S."/>
            <person name="Perrone G."/>
            <person name="Piumi F."/>
            <person name="Punt P.J."/>
            <person name="Ram A.F."/>
            <person name="Ramon A."/>
            <person name="Rauscher S."/>
            <person name="Record E."/>
            <person name="Riano-Pachon D.M."/>
            <person name="Robert V."/>
            <person name="Roehrig J."/>
            <person name="Ruller R."/>
            <person name="Salamov A."/>
            <person name="Salih N.S."/>
            <person name="Samson R.A."/>
            <person name="Sandor E."/>
            <person name="Sanguinetti M."/>
            <person name="Schuetze T."/>
            <person name="Sepcic K."/>
            <person name="Shelest E."/>
            <person name="Sherlock G."/>
            <person name="Sophianopoulou V."/>
            <person name="Squina F.M."/>
            <person name="Sun H."/>
            <person name="Susca A."/>
            <person name="Todd R.B."/>
            <person name="Tsang A."/>
            <person name="Unkles S.E."/>
            <person name="van de Wiele N."/>
            <person name="van Rossen-Uffink D."/>
            <person name="Oliveira J.V."/>
            <person name="Vesth T.C."/>
            <person name="Visser J."/>
            <person name="Yu J.-H."/>
            <person name="Zhou M."/>
            <person name="Andersen M.R."/>
            <person name="Archer D.B."/>
            <person name="Baker S.E."/>
            <person name="Benoit I."/>
            <person name="Brakhage A.A."/>
            <person name="Braus G.H."/>
            <person name="Fischer R."/>
            <person name="Frisvad J.C."/>
            <person name="Goldman G.H."/>
            <person name="Houbraken J."/>
            <person name="Oakley B."/>
            <person name="Pocsi I."/>
            <person name="Scazzocchio C."/>
            <person name="Seiboth B."/>
            <person name="vanKuyk P.A."/>
            <person name="Wortman J."/>
            <person name="Dyer P.S."/>
            <person name="Grigoriev I.V."/>
        </authorList>
    </citation>
    <scope>NUCLEOTIDE SEQUENCE [LARGE SCALE GENOMIC DNA]</scope>
    <source>
        <strain evidence="3">CBS 593.65</strain>
    </source>
</reference>
<dbReference type="EMBL" id="KV878587">
    <property type="protein sequence ID" value="OJJ57982.1"/>
    <property type="molecule type" value="Genomic_DNA"/>
</dbReference>